<proteinExistence type="predicted"/>
<feature type="signal peptide" evidence="1">
    <location>
        <begin position="1"/>
        <end position="23"/>
    </location>
</feature>
<dbReference type="AlphaFoldDB" id="A0A9X2LYR1"/>
<sequence length="145" mass="14896">MNARQRMALVAAAAVLGGGVAAAAPASASVQSGWTAKGYASDVAGAHASGKVYTRGDGRVQLTGTLKDTKTDGKYAILQISAKYADGGSRYEYDVTGSSKSIGSAGGYNFASSVRSIKVQECIGHSGGSGHWYLDKCGSGWHEIW</sequence>
<accession>A0A9X2LYR1</accession>
<dbReference type="EMBL" id="JANIIC010000013">
    <property type="protein sequence ID" value="MCQ8830089.1"/>
    <property type="molecule type" value="Genomic_DNA"/>
</dbReference>
<name>A0A9X2LYR1_STRMQ</name>
<gene>
    <name evidence="2" type="ORF">NQU54_13640</name>
</gene>
<evidence type="ECO:0000256" key="1">
    <source>
        <dbReference type="SAM" id="SignalP"/>
    </source>
</evidence>
<comment type="caution">
    <text evidence="2">The sequence shown here is derived from an EMBL/GenBank/DDBJ whole genome shotgun (WGS) entry which is preliminary data.</text>
</comment>
<evidence type="ECO:0008006" key="4">
    <source>
        <dbReference type="Google" id="ProtNLM"/>
    </source>
</evidence>
<keyword evidence="3" id="KW-1185">Reference proteome</keyword>
<protein>
    <recommendedName>
        <fullName evidence="4">Secreted protein</fullName>
    </recommendedName>
</protein>
<keyword evidence="1" id="KW-0732">Signal</keyword>
<dbReference type="Proteomes" id="UP001142400">
    <property type="component" value="Unassembled WGS sequence"/>
</dbReference>
<dbReference type="RefSeq" id="WP_257631303.1">
    <property type="nucleotide sequence ID" value="NZ_JANIIC010000013.1"/>
</dbReference>
<evidence type="ECO:0000313" key="3">
    <source>
        <dbReference type="Proteomes" id="UP001142400"/>
    </source>
</evidence>
<reference evidence="2" key="1">
    <citation type="submission" date="2022-06" db="EMBL/GenBank/DDBJ databases">
        <title>WGS of actinobacteria.</title>
        <authorList>
            <person name="Thawai C."/>
        </authorList>
    </citation>
    <scope>NUCLEOTIDE SEQUENCE</scope>
    <source>
        <strain evidence="2">DSM 42010</strain>
    </source>
</reference>
<evidence type="ECO:0000313" key="2">
    <source>
        <dbReference type="EMBL" id="MCQ8830089.1"/>
    </source>
</evidence>
<organism evidence="2 3">
    <name type="scientific">Streptomyces malaysiensis subsp. samsunensis</name>
    <dbReference type="NCBI Taxonomy" id="459658"/>
    <lineage>
        <taxon>Bacteria</taxon>
        <taxon>Bacillati</taxon>
        <taxon>Actinomycetota</taxon>
        <taxon>Actinomycetes</taxon>
        <taxon>Kitasatosporales</taxon>
        <taxon>Streptomycetaceae</taxon>
        <taxon>Streptomyces</taxon>
        <taxon>Streptomyces violaceusniger group</taxon>
    </lineage>
</organism>
<feature type="chain" id="PRO_5040794633" description="Secreted protein" evidence="1">
    <location>
        <begin position="24"/>
        <end position="145"/>
    </location>
</feature>